<name>A0A9X1W533_9GAMM</name>
<keyword evidence="6" id="KW-1185">Reference proteome</keyword>
<dbReference type="SUPFAM" id="SSF48008">
    <property type="entry name" value="GntR ligand-binding domain-like"/>
    <property type="match status" value="1"/>
</dbReference>
<evidence type="ECO:0000256" key="2">
    <source>
        <dbReference type="ARBA" id="ARBA00023125"/>
    </source>
</evidence>
<dbReference type="EMBL" id="JALGRD010000011">
    <property type="protein sequence ID" value="MCJ0975431.1"/>
    <property type="molecule type" value="Genomic_DNA"/>
</dbReference>
<dbReference type="InterPro" id="IPR008920">
    <property type="entry name" value="TF_FadR/GntR_C"/>
</dbReference>
<keyword evidence="1" id="KW-0805">Transcription regulation</keyword>
<dbReference type="GO" id="GO:0003700">
    <property type="term" value="F:DNA-binding transcription factor activity"/>
    <property type="evidence" value="ECO:0007669"/>
    <property type="project" value="InterPro"/>
</dbReference>
<gene>
    <name evidence="5" type="ORF">MST27_18855</name>
</gene>
<dbReference type="InterPro" id="IPR011711">
    <property type="entry name" value="GntR_C"/>
</dbReference>
<dbReference type="GO" id="GO:0003677">
    <property type="term" value="F:DNA binding"/>
    <property type="evidence" value="ECO:0007669"/>
    <property type="project" value="UniProtKB-KW"/>
</dbReference>
<dbReference type="SUPFAM" id="SSF46785">
    <property type="entry name" value="Winged helix' DNA-binding domain"/>
    <property type="match status" value="1"/>
</dbReference>
<comment type="caution">
    <text evidence="5">The sequence shown here is derived from an EMBL/GenBank/DDBJ whole genome shotgun (WGS) entry which is preliminary data.</text>
</comment>
<keyword evidence="2" id="KW-0238">DNA-binding</keyword>
<evidence type="ECO:0000313" key="5">
    <source>
        <dbReference type="EMBL" id="MCJ0975431.1"/>
    </source>
</evidence>
<reference evidence="5" key="1">
    <citation type="submission" date="2022-03" db="EMBL/GenBank/DDBJ databases">
        <title>Pseudomonas marianensis sp. nov., a marine bacterium isolated from deep-sea sediments of the Mariana Trench.</title>
        <authorList>
            <person name="Wei Y."/>
        </authorList>
    </citation>
    <scope>NUCLEOTIDE SEQUENCE</scope>
    <source>
        <strain evidence="5">PS1</strain>
    </source>
</reference>
<dbReference type="Pfam" id="PF07729">
    <property type="entry name" value="FCD"/>
    <property type="match status" value="1"/>
</dbReference>
<dbReference type="InterPro" id="IPR036390">
    <property type="entry name" value="WH_DNA-bd_sf"/>
</dbReference>
<dbReference type="InterPro" id="IPR000524">
    <property type="entry name" value="Tscrpt_reg_HTH_GntR"/>
</dbReference>
<feature type="domain" description="HTH gntR-type" evidence="4">
    <location>
        <begin position="3"/>
        <end position="71"/>
    </location>
</feature>
<dbReference type="Proteomes" id="UP001139682">
    <property type="component" value="Unassembled WGS sequence"/>
</dbReference>
<accession>A0A9X1W533</accession>
<dbReference type="PRINTS" id="PR00035">
    <property type="entry name" value="HTHGNTR"/>
</dbReference>
<dbReference type="PANTHER" id="PTHR43537">
    <property type="entry name" value="TRANSCRIPTIONAL REGULATOR, GNTR FAMILY"/>
    <property type="match status" value="1"/>
</dbReference>
<dbReference type="Gene3D" id="1.10.10.10">
    <property type="entry name" value="Winged helix-like DNA-binding domain superfamily/Winged helix DNA-binding domain"/>
    <property type="match status" value="1"/>
</dbReference>
<proteinExistence type="predicted"/>
<protein>
    <submittedName>
        <fullName evidence="5">FadR family transcriptional regulator</fullName>
    </submittedName>
</protein>
<dbReference type="CDD" id="cd07377">
    <property type="entry name" value="WHTH_GntR"/>
    <property type="match status" value="1"/>
</dbReference>
<evidence type="ECO:0000313" key="6">
    <source>
        <dbReference type="Proteomes" id="UP001139682"/>
    </source>
</evidence>
<dbReference type="AlphaFoldDB" id="A0A9X1W533"/>
<dbReference type="Gene3D" id="1.20.120.530">
    <property type="entry name" value="GntR ligand-binding domain-like"/>
    <property type="match status" value="1"/>
</dbReference>
<evidence type="ECO:0000256" key="3">
    <source>
        <dbReference type="ARBA" id="ARBA00023163"/>
    </source>
</evidence>
<dbReference type="SMART" id="SM00895">
    <property type="entry name" value="FCD"/>
    <property type="match status" value="1"/>
</dbReference>
<dbReference type="RefSeq" id="WP_243607477.1">
    <property type="nucleotide sequence ID" value="NZ_JALGRD010000011.1"/>
</dbReference>
<dbReference type="SMART" id="SM00345">
    <property type="entry name" value="HTH_GNTR"/>
    <property type="match status" value="1"/>
</dbReference>
<keyword evidence="3" id="KW-0804">Transcription</keyword>
<sequence>MSNNYHSATVEWLGSWIASGKVQPGEALKVEAGLCEELGVSRTVIREAIKTLVAKGMLDVGPKVGTRVTPVRSWNLFDVQVVGWLAEHGLPESFVMDLIDLRRTIEPTAVRWACERATPKQIAEIQAAYQLLAASLGDKTEYNRADKLFHEAVLAASHNQFIERMVPALGALLAVSFEVSSTVPDELGLTLPLHKEIADAIASRDSARGVWACMTLIERAALTISRHYPELVVSRGEQTAP</sequence>
<dbReference type="InterPro" id="IPR036388">
    <property type="entry name" value="WH-like_DNA-bd_sf"/>
</dbReference>
<dbReference type="PANTHER" id="PTHR43537:SF44">
    <property type="entry name" value="GNTR FAMILY REGULATORY PROTEIN"/>
    <property type="match status" value="1"/>
</dbReference>
<dbReference type="PROSITE" id="PS50949">
    <property type="entry name" value="HTH_GNTR"/>
    <property type="match status" value="1"/>
</dbReference>
<evidence type="ECO:0000259" key="4">
    <source>
        <dbReference type="PROSITE" id="PS50949"/>
    </source>
</evidence>
<dbReference type="Pfam" id="PF00392">
    <property type="entry name" value="GntR"/>
    <property type="match status" value="1"/>
</dbReference>
<evidence type="ECO:0000256" key="1">
    <source>
        <dbReference type="ARBA" id="ARBA00023015"/>
    </source>
</evidence>
<organism evidence="5 6">
    <name type="scientific">Stutzerimonas marianensis</name>
    <dbReference type="NCBI Taxonomy" id="2929513"/>
    <lineage>
        <taxon>Bacteria</taxon>
        <taxon>Pseudomonadati</taxon>
        <taxon>Pseudomonadota</taxon>
        <taxon>Gammaproteobacteria</taxon>
        <taxon>Pseudomonadales</taxon>
        <taxon>Pseudomonadaceae</taxon>
        <taxon>Stutzerimonas</taxon>
    </lineage>
</organism>